<keyword evidence="8" id="KW-0067">ATP-binding</keyword>
<sequence length="404" mass="45806">LNGQEAKEIIKNWLPVDIYIGGQEHANLHLLYARFWHKLLYKTGVVSQPEPFQRFICQGMILGTDGEKMSKSRGNIINPNELVEKYGADALRLYEIFLGPPEQTTKFDLNGAILTGIRNPAIENAYYEMVMKSNIYYEKNKLNLVVSSLMVFINECYKVEMKCMPTECFLGFLKLLNPLAPHLIEKFSISPSAQLNLIVQINGQKEAVILANKDADQKEIEALAKNDPKIKHAYQEIRKEITNSPEIQLVDPSVARIIQEGGEISEDLKKAKIIFFPINNSEQHETGDTGSHWTLLVFAGDELGIFFNYNSLEFSTTPENAMKVAENFHKKANLTTLINVENVKEIPRQTNNADCGVYVIAYTRALIKKYQESQPVEEGSFSISLDEKDLIFPIAEERQKLKAV</sequence>
<dbReference type="EMBL" id="CAMKVN010014873">
    <property type="protein sequence ID" value="CAI2196743.1"/>
    <property type="molecule type" value="Genomic_DNA"/>
</dbReference>
<feature type="non-terminal residue" evidence="12">
    <location>
        <position position="404"/>
    </location>
</feature>
<feature type="domain" description="Ubiquitin-like protease family profile" evidence="11">
    <location>
        <begin position="208"/>
        <end position="366"/>
    </location>
</feature>
<dbReference type="InterPro" id="IPR038765">
    <property type="entry name" value="Papain-like_cys_pep_sf"/>
</dbReference>
<dbReference type="SUPFAM" id="SSF52374">
    <property type="entry name" value="Nucleotidylyl transferase"/>
    <property type="match status" value="1"/>
</dbReference>
<dbReference type="GO" id="GO:0005524">
    <property type="term" value="F:ATP binding"/>
    <property type="evidence" value="ECO:0007669"/>
    <property type="project" value="UniProtKB-KW"/>
</dbReference>
<evidence type="ECO:0000256" key="2">
    <source>
        <dbReference type="ARBA" id="ARBA00005594"/>
    </source>
</evidence>
<dbReference type="PRINTS" id="PR00985">
    <property type="entry name" value="TRNASYNTHLEU"/>
</dbReference>
<feature type="non-terminal residue" evidence="12">
    <location>
        <position position="1"/>
    </location>
</feature>
<dbReference type="GO" id="GO:0008234">
    <property type="term" value="F:cysteine-type peptidase activity"/>
    <property type="evidence" value="ECO:0007669"/>
    <property type="project" value="InterPro"/>
</dbReference>
<evidence type="ECO:0000259" key="11">
    <source>
        <dbReference type="PROSITE" id="PS50600"/>
    </source>
</evidence>
<accession>A0A9W4T8V2</accession>
<comment type="similarity">
    <text evidence="2">Belongs to the class-I aminoacyl-tRNA synthetase family.</text>
</comment>
<dbReference type="InterPro" id="IPR003653">
    <property type="entry name" value="Peptidase_C48_C"/>
</dbReference>
<evidence type="ECO:0000256" key="5">
    <source>
        <dbReference type="ARBA" id="ARBA00022670"/>
    </source>
</evidence>
<keyword evidence="4" id="KW-0436">Ligase</keyword>
<keyword evidence="13" id="KW-1185">Reference proteome</keyword>
<dbReference type="Gene3D" id="3.40.395.10">
    <property type="entry name" value="Adenoviral Proteinase, Chain A"/>
    <property type="match status" value="1"/>
</dbReference>
<dbReference type="AlphaFoldDB" id="A0A9W4T8V2"/>
<dbReference type="Gene3D" id="1.10.730.10">
    <property type="entry name" value="Isoleucyl-tRNA Synthetase, Domain 1"/>
    <property type="match status" value="2"/>
</dbReference>
<dbReference type="PANTHER" id="PTHR43740:SF2">
    <property type="entry name" value="LEUCINE--TRNA LIGASE, MITOCHONDRIAL"/>
    <property type="match status" value="1"/>
</dbReference>
<evidence type="ECO:0000313" key="12">
    <source>
        <dbReference type="EMBL" id="CAI2196743.1"/>
    </source>
</evidence>
<keyword evidence="6" id="KW-0547">Nucleotide-binding</keyword>
<dbReference type="SUPFAM" id="SSF54001">
    <property type="entry name" value="Cysteine proteinases"/>
    <property type="match status" value="1"/>
</dbReference>
<evidence type="ECO:0000256" key="10">
    <source>
        <dbReference type="ARBA" id="ARBA00023146"/>
    </source>
</evidence>
<dbReference type="Proteomes" id="UP001153678">
    <property type="component" value="Unassembled WGS sequence"/>
</dbReference>
<evidence type="ECO:0000256" key="4">
    <source>
        <dbReference type="ARBA" id="ARBA00022598"/>
    </source>
</evidence>
<reference evidence="12" key="1">
    <citation type="submission" date="2022-08" db="EMBL/GenBank/DDBJ databases">
        <authorList>
            <person name="Kallberg Y."/>
            <person name="Tangrot J."/>
            <person name="Rosling A."/>
        </authorList>
    </citation>
    <scope>NUCLEOTIDE SEQUENCE</scope>
    <source>
        <strain evidence="12">Wild A</strain>
    </source>
</reference>
<dbReference type="GO" id="GO:0004823">
    <property type="term" value="F:leucine-tRNA ligase activity"/>
    <property type="evidence" value="ECO:0007669"/>
    <property type="project" value="UniProtKB-EC"/>
</dbReference>
<dbReference type="InterPro" id="IPR002302">
    <property type="entry name" value="Leu-tRNA-ligase"/>
</dbReference>
<dbReference type="InterPro" id="IPR014729">
    <property type="entry name" value="Rossmann-like_a/b/a_fold"/>
</dbReference>
<dbReference type="PROSITE" id="PS50600">
    <property type="entry name" value="ULP_PROTEASE"/>
    <property type="match status" value="1"/>
</dbReference>
<comment type="caution">
    <text evidence="12">The sequence shown here is derived from an EMBL/GenBank/DDBJ whole genome shotgun (WGS) entry which is preliminary data.</text>
</comment>
<dbReference type="OrthoDB" id="15954at2759"/>
<keyword evidence="10" id="KW-0030">Aminoacyl-tRNA synthetase</keyword>
<dbReference type="GO" id="GO:0019783">
    <property type="term" value="F:ubiquitin-like protein peptidase activity"/>
    <property type="evidence" value="ECO:0007669"/>
    <property type="project" value="UniProtKB-ARBA"/>
</dbReference>
<evidence type="ECO:0000256" key="8">
    <source>
        <dbReference type="ARBA" id="ARBA00022840"/>
    </source>
</evidence>
<evidence type="ECO:0000256" key="7">
    <source>
        <dbReference type="ARBA" id="ARBA00022801"/>
    </source>
</evidence>
<evidence type="ECO:0000256" key="3">
    <source>
        <dbReference type="ARBA" id="ARBA00013164"/>
    </source>
</evidence>
<keyword evidence="9" id="KW-0648">Protein biosynthesis</keyword>
<keyword evidence="5" id="KW-0645">Protease</keyword>
<organism evidence="12 13">
    <name type="scientific">Funneliformis geosporum</name>
    <dbReference type="NCBI Taxonomy" id="1117311"/>
    <lineage>
        <taxon>Eukaryota</taxon>
        <taxon>Fungi</taxon>
        <taxon>Fungi incertae sedis</taxon>
        <taxon>Mucoromycota</taxon>
        <taxon>Glomeromycotina</taxon>
        <taxon>Glomeromycetes</taxon>
        <taxon>Glomerales</taxon>
        <taxon>Glomeraceae</taxon>
        <taxon>Funneliformis</taxon>
    </lineage>
</organism>
<protein>
    <recommendedName>
        <fullName evidence="3">leucine--tRNA ligase</fullName>
        <ecNumber evidence="3">6.1.1.4</ecNumber>
    </recommendedName>
</protein>
<dbReference type="EC" id="6.1.1.4" evidence="3"/>
<dbReference type="GO" id="GO:0006508">
    <property type="term" value="P:proteolysis"/>
    <property type="evidence" value="ECO:0007669"/>
    <property type="project" value="UniProtKB-KW"/>
</dbReference>
<dbReference type="Pfam" id="PF00133">
    <property type="entry name" value="tRNA-synt_1"/>
    <property type="match status" value="1"/>
</dbReference>
<proteinExistence type="inferred from homology"/>
<dbReference type="PANTHER" id="PTHR43740">
    <property type="entry name" value="LEUCYL-TRNA SYNTHETASE"/>
    <property type="match status" value="1"/>
</dbReference>
<name>A0A9W4T8V2_9GLOM</name>
<dbReference type="Gene3D" id="3.40.50.620">
    <property type="entry name" value="HUPs"/>
    <property type="match status" value="1"/>
</dbReference>
<evidence type="ECO:0000256" key="1">
    <source>
        <dbReference type="ARBA" id="ARBA00005234"/>
    </source>
</evidence>
<keyword evidence="7" id="KW-0378">Hydrolase</keyword>
<evidence type="ECO:0000256" key="6">
    <source>
        <dbReference type="ARBA" id="ARBA00022741"/>
    </source>
</evidence>
<dbReference type="InterPro" id="IPR009080">
    <property type="entry name" value="tRNAsynth_Ia_anticodon-bd"/>
</dbReference>
<evidence type="ECO:0000313" key="13">
    <source>
        <dbReference type="Proteomes" id="UP001153678"/>
    </source>
</evidence>
<comment type="similarity">
    <text evidence="1">Belongs to the peptidase C48 family.</text>
</comment>
<dbReference type="Pfam" id="PF02902">
    <property type="entry name" value="Peptidase_C48"/>
    <property type="match status" value="1"/>
</dbReference>
<dbReference type="GO" id="GO:0005829">
    <property type="term" value="C:cytosol"/>
    <property type="evidence" value="ECO:0007669"/>
    <property type="project" value="TreeGrafter"/>
</dbReference>
<dbReference type="SUPFAM" id="SSF47323">
    <property type="entry name" value="Anticodon-binding domain of a subclass of class I aminoacyl-tRNA synthetases"/>
    <property type="match status" value="1"/>
</dbReference>
<dbReference type="InterPro" id="IPR002300">
    <property type="entry name" value="aa-tRNA-synth_Ia"/>
</dbReference>
<gene>
    <name evidence="12" type="ORF">FWILDA_LOCUS17731</name>
</gene>
<dbReference type="GO" id="GO:0006429">
    <property type="term" value="P:leucyl-tRNA aminoacylation"/>
    <property type="evidence" value="ECO:0007669"/>
    <property type="project" value="InterPro"/>
</dbReference>
<evidence type="ECO:0000256" key="9">
    <source>
        <dbReference type="ARBA" id="ARBA00022917"/>
    </source>
</evidence>